<feature type="region of interest" description="Disordered" evidence="13">
    <location>
        <begin position="277"/>
        <end position="308"/>
    </location>
</feature>
<keyword evidence="6 11" id="KW-0472">Membrane</keyword>
<keyword evidence="14" id="KW-0812">Transmembrane</keyword>
<sequence length="366" mass="39010">MPRRSLRPARALAAVLALLLLLLLPSLAEACDDPPRSQSMMISGSAKPTYAPGDRVDYTCRPGYKSVPGMPPTHVVCQNDNTWTPLQEACTRKKCPTLADPSNGRVDYVNGSAEFGSQAHVSCDEGFHTIGTKILYCELAGNDVAWSDTVPNCIKVECAKPAQIPNGRFTNSHKDTFEYSEVVTYSCDPSNGPDPYSLVGQRQLICSAGGKWSAEPPECKVVKCPYPVVDNGRPTRAIGKKFYYEATVQFACYDGFYLSGNSTVLCGADSTWQPPLPTCIKGPRPTPPATLPPGVPGPSGQPPPKGPEGLGGGLIAVIVLASLSAVAIGGAFLYKYLQKRKEGETAASAQYSTYQDKSSTPAEPSL</sequence>
<feature type="signal peptide" evidence="15">
    <location>
        <begin position="1"/>
        <end position="30"/>
    </location>
</feature>
<evidence type="ECO:0000256" key="10">
    <source>
        <dbReference type="ARBA" id="ARBA00047055"/>
    </source>
</evidence>
<dbReference type="PANTHER" id="PTHR45656:SF15">
    <property type="entry name" value="SUSHI DOMAIN-CONTAINING PROTEIN"/>
    <property type="match status" value="1"/>
</dbReference>
<reference evidence="18" key="1">
    <citation type="submission" date="2025-08" db="UniProtKB">
        <authorList>
            <consortium name="RefSeq"/>
        </authorList>
    </citation>
    <scope>IDENTIFICATION</scope>
</reference>
<dbReference type="InterPro" id="IPR000436">
    <property type="entry name" value="Sushi_SCR_CCP_dom"/>
</dbReference>
<protein>
    <recommendedName>
        <fullName evidence="2 11">Membrane cofactor protein</fullName>
    </recommendedName>
</protein>
<dbReference type="PANTHER" id="PTHR45656">
    <property type="entry name" value="PROTEIN CBR-CLEC-78"/>
    <property type="match status" value="1"/>
</dbReference>
<dbReference type="PIRSF" id="PIRSF037971">
    <property type="entry name" value="TLX_CD46"/>
    <property type="match status" value="1"/>
</dbReference>
<comment type="subcellular location">
    <subcellularLocation>
        <location evidence="11">Cytoplasmic vesicle</location>
        <location evidence="11">Secretory vesicle</location>
        <location evidence="11">Acrosome inner membrane</location>
    </subcellularLocation>
    <subcellularLocation>
        <location evidence="1">Membrane</location>
        <topology evidence="1">Single-pass membrane protein</topology>
    </subcellularLocation>
</comment>
<gene>
    <name evidence="18" type="primary">LOC103120662</name>
</gene>
<evidence type="ECO:0000256" key="4">
    <source>
        <dbReference type="ARBA" id="ARBA00022729"/>
    </source>
</evidence>
<evidence type="ECO:0000256" key="3">
    <source>
        <dbReference type="ARBA" id="ARBA00022659"/>
    </source>
</evidence>
<feature type="domain" description="Sushi" evidence="16">
    <location>
        <begin position="156"/>
        <end position="221"/>
    </location>
</feature>
<dbReference type="InterPro" id="IPR035976">
    <property type="entry name" value="Sushi/SCR/CCP_sf"/>
</dbReference>
<dbReference type="Proteomes" id="UP001652624">
    <property type="component" value="Chromosome 19"/>
</dbReference>
<keyword evidence="17" id="KW-1185">Reference proteome</keyword>
<keyword evidence="5" id="KW-0677">Repeat</keyword>
<keyword evidence="3 12" id="KW-0768">Sushi</keyword>
<feature type="disulfide bond" evidence="12">
    <location>
        <begin position="252"/>
        <end position="279"/>
    </location>
</feature>
<comment type="function">
    <text evidence="11">Acts as a cofactor for complement factor I, a serine protease which protects autologous cells against complement-mediated injury by cleaving C3b and C4b deposited on host tissue. May be involved in the fusion of the spermatozoa with the oocyte during fertilization.</text>
</comment>
<evidence type="ECO:0000256" key="15">
    <source>
        <dbReference type="SAM" id="SignalP"/>
    </source>
</evidence>
<evidence type="ECO:0000256" key="2">
    <source>
        <dbReference type="ARBA" id="ARBA00017517"/>
    </source>
</evidence>
<name>A0ABM3WCP7_ERIEU</name>
<dbReference type="GeneID" id="103120662"/>
<evidence type="ECO:0000256" key="12">
    <source>
        <dbReference type="PROSITE-ProRule" id="PRU00302"/>
    </source>
</evidence>
<evidence type="ECO:0000256" key="1">
    <source>
        <dbReference type="ARBA" id="ARBA00004167"/>
    </source>
</evidence>
<evidence type="ECO:0000313" key="17">
    <source>
        <dbReference type="Proteomes" id="UP001652624"/>
    </source>
</evidence>
<feature type="compositionally biased region" description="Pro residues" evidence="13">
    <location>
        <begin position="284"/>
        <end position="306"/>
    </location>
</feature>
<evidence type="ECO:0000256" key="8">
    <source>
        <dbReference type="ARBA" id="ARBA00023180"/>
    </source>
</evidence>
<keyword evidence="9 11" id="KW-0278">Fertilization</keyword>
<evidence type="ECO:0000313" key="18">
    <source>
        <dbReference type="RefSeq" id="XP_060034350.1"/>
    </source>
</evidence>
<dbReference type="InterPro" id="IPR017341">
    <property type="entry name" value="CD46"/>
</dbReference>
<dbReference type="InterPro" id="IPR051277">
    <property type="entry name" value="SEZ6_CSMD_C4BPB_Regulators"/>
</dbReference>
<proteinExistence type="predicted"/>
<evidence type="ECO:0000256" key="5">
    <source>
        <dbReference type="ARBA" id="ARBA00022737"/>
    </source>
</evidence>
<organism evidence="17 18">
    <name type="scientific">Erinaceus europaeus</name>
    <name type="common">Western European hedgehog</name>
    <dbReference type="NCBI Taxonomy" id="9365"/>
    <lineage>
        <taxon>Eukaryota</taxon>
        <taxon>Metazoa</taxon>
        <taxon>Chordata</taxon>
        <taxon>Craniata</taxon>
        <taxon>Vertebrata</taxon>
        <taxon>Euteleostomi</taxon>
        <taxon>Mammalia</taxon>
        <taxon>Eutheria</taxon>
        <taxon>Laurasiatheria</taxon>
        <taxon>Eulipotyphla</taxon>
        <taxon>Erinaceidae</taxon>
        <taxon>Erinaceinae</taxon>
        <taxon>Erinaceus</taxon>
    </lineage>
</organism>
<dbReference type="PROSITE" id="PS50923">
    <property type="entry name" value="SUSHI"/>
    <property type="match status" value="4"/>
</dbReference>
<dbReference type="RefSeq" id="XP_060034350.1">
    <property type="nucleotide sequence ID" value="XM_060178367.1"/>
</dbReference>
<feature type="chain" id="PRO_5047002364" description="Membrane cofactor protein" evidence="15">
    <location>
        <begin position="31"/>
        <end position="366"/>
    </location>
</feature>
<comment type="subunit">
    <text evidence="10">Interacts with C3b. Interacts with C4b. Interacts with moesin/MSN.</text>
</comment>
<dbReference type="Gene3D" id="2.10.70.10">
    <property type="entry name" value="Complement Module, domain 1"/>
    <property type="match status" value="4"/>
</dbReference>
<feature type="region of interest" description="Disordered" evidence="13">
    <location>
        <begin position="345"/>
        <end position="366"/>
    </location>
</feature>
<evidence type="ECO:0000256" key="9">
    <source>
        <dbReference type="ARBA" id="ARBA00023279"/>
    </source>
</evidence>
<keyword evidence="7 12" id="KW-1015">Disulfide bond</keyword>
<feature type="transmembrane region" description="Helical" evidence="14">
    <location>
        <begin position="310"/>
        <end position="334"/>
    </location>
</feature>
<evidence type="ECO:0000259" key="16">
    <source>
        <dbReference type="PROSITE" id="PS50923"/>
    </source>
</evidence>
<feature type="compositionally biased region" description="Polar residues" evidence="13">
    <location>
        <begin position="347"/>
        <end position="366"/>
    </location>
</feature>
<accession>A0ABM3WCP7</accession>
<keyword evidence="8" id="KW-0325">Glycoprotein</keyword>
<dbReference type="SUPFAM" id="SSF57535">
    <property type="entry name" value="Complement control module/SCR domain"/>
    <property type="match status" value="4"/>
</dbReference>
<dbReference type="Pfam" id="PF00084">
    <property type="entry name" value="Sushi"/>
    <property type="match status" value="4"/>
</dbReference>
<keyword evidence="14" id="KW-1133">Transmembrane helix</keyword>
<feature type="domain" description="Sushi" evidence="16">
    <location>
        <begin position="29"/>
        <end position="92"/>
    </location>
</feature>
<evidence type="ECO:0000256" key="14">
    <source>
        <dbReference type="SAM" id="Phobius"/>
    </source>
</evidence>
<dbReference type="CDD" id="cd00033">
    <property type="entry name" value="CCP"/>
    <property type="match status" value="4"/>
</dbReference>
<evidence type="ECO:0000256" key="13">
    <source>
        <dbReference type="SAM" id="MobiDB-lite"/>
    </source>
</evidence>
<keyword evidence="4 15" id="KW-0732">Signal</keyword>
<feature type="domain" description="Sushi" evidence="16">
    <location>
        <begin position="222"/>
        <end position="281"/>
    </location>
</feature>
<evidence type="ECO:0000256" key="7">
    <source>
        <dbReference type="ARBA" id="ARBA00023157"/>
    </source>
</evidence>
<feature type="domain" description="Sushi" evidence="16">
    <location>
        <begin position="93"/>
        <end position="155"/>
    </location>
</feature>
<comment type="caution">
    <text evidence="12">Lacks conserved residue(s) required for the propagation of feature annotation.</text>
</comment>
<evidence type="ECO:0000256" key="11">
    <source>
        <dbReference type="PIRNR" id="PIRNR037971"/>
    </source>
</evidence>
<dbReference type="SMART" id="SM00032">
    <property type="entry name" value="CCP"/>
    <property type="match status" value="4"/>
</dbReference>
<evidence type="ECO:0000256" key="6">
    <source>
        <dbReference type="ARBA" id="ARBA00023136"/>
    </source>
</evidence>